<evidence type="ECO:0000313" key="6">
    <source>
        <dbReference type="EMBL" id="ETW94923.1"/>
    </source>
</evidence>
<accession>W4LA04</accession>
<dbReference type="EMBL" id="AZHW01000984">
    <property type="protein sequence ID" value="ETW94923.1"/>
    <property type="molecule type" value="Genomic_DNA"/>
</dbReference>
<sequence length="255" mass="26775">MGRLDGKVALISGAARGQGACHARMMAQEGANVILGDIVDDEGQQVADAINASAASGGGKATYVHLNVTSEADWSAAVAKAEQVYGKLDVLVNNAGILIRSSIEETTEDDFDRIMAINVKGVFMGTKHAIPAMRRAGGGSIINISSTAGLVGSPGETAAYTATKGSVRLFTKATAVQHAKEQIRCNSIHPGPIETDMIKDMLESPELLEKRMQRLPLKRIGKPEDISYGVIYLASDESSFVTGSELVIDGGTTAE</sequence>
<dbReference type="PANTHER" id="PTHR43180">
    <property type="entry name" value="3-OXOACYL-(ACYL-CARRIER-PROTEIN) REDUCTASE (AFU_ORTHOLOGUE AFUA_6G11210)"/>
    <property type="match status" value="1"/>
</dbReference>
<protein>
    <recommendedName>
        <fullName evidence="8">Cyclopentanol dehydrogenase</fullName>
    </recommendedName>
</protein>
<evidence type="ECO:0000256" key="5">
    <source>
        <dbReference type="ARBA" id="ARBA00023221"/>
    </source>
</evidence>
<name>W4LA04_ENTF1</name>
<reference evidence="6 7" key="1">
    <citation type="journal article" date="2014" name="Nature">
        <title>An environmental bacterial taxon with a large and distinct metabolic repertoire.</title>
        <authorList>
            <person name="Wilson M.C."/>
            <person name="Mori T."/>
            <person name="Ruckert C."/>
            <person name="Uria A.R."/>
            <person name="Helf M.J."/>
            <person name="Takada K."/>
            <person name="Gernert C."/>
            <person name="Steffens U.A."/>
            <person name="Heycke N."/>
            <person name="Schmitt S."/>
            <person name="Rinke C."/>
            <person name="Helfrich E.J."/>
            <person name="Brachmann A.O."/>
            <person name="Gurgui C."/>
            <person name="Wakimoto T."/>
            <person name="Kracht M."/>
            <person name="Crusemann M."/>
            <person name="Hentschel U."/>
            <person name="Abe I."/>
            <person name="Matsunaga S."/>
            <person name="Kalinowski J."/>
            <person name="Takeyama H."/>
            <person name="Piel J."/>
        </authorList>
    </citation>
    <scope>NUCLEOTIDE SEQUENCE [LARGE SCALE GENOMIC DNA]</scope>
    <source>
        <strain evidence="7">TSY1</strain>
    </source>
</reference>
<evidence type="ECO:0008006" key="8">
    <source>
        <dbReference type="Google" id="ProtNLM"/>
    </source>
</evidence>
<keyword evidence="3" id="KW-0520">NAD</keyword>
<dbReference type="InterPro" id="IPR002347">
    <property type="entry name" value="SDR_fam"/>
</dbReference>
<organism evidence="6 7">
    <name type="scientific">Entotheonella factor</name>
    <dbReference type="NCBI Taxonomy" id="1429438"/>
    <lineage>
        <taxon>Bacteria</taxon>
        <taxon>Pseudomonadati</taxon>
        <taxon>Nitrospinota/Tectimicrobiota group</taxon>
        <taxon>Candidatus Tectimicrobiota</taxon>
        <taxon>Candidatus Entotheonellia</taxon>
        <taxon>Candidatus Entotheonellales</taxon>
        <taxon>Candidatus Entotheonellaceae</taxon>
        <taxon>Candidatus Entotheonella</taxon>
    </lineage>
</organism>
<dbReference type="Gene3D" id="3.40.50.720">
    <property type="entry name" value="NAD(P)-binding Rossmann-like Domain"/>
    <property type="match status" value="1"/>
</dbReference>
<evidence type="ECO:0000313" key="7">
    <source>
        <dbReference type="Proteomes" id="UP000019141"/>
    </source>
</evidence>
<keyword evidence="5" id="KW-0753">Steroid metabolism</keyword>
<comment type="caution">
    <text evidence="6">The sequence shown here is derived from an EMBL/GenBank/DDBJ whole genome shotgun (WGS) entry which is preliminary data.</text>
</comment>
<keyword evidence="7" id="KW-1185">Reference proteome</keyword>
<evidence type="ECO:0000256" key="2">
    <source>
        <dbReference type="ARBA" id="ARBA00023002"/>
    </source>
</evidence>
<dbReference type="PRINTS" id="PR00080">
    <property type="entry name" value="SDRFAMILY"/>
</dbReference>
<comment type="similarity">
    <text evidence="1">Belongs to the short-chain dehydrogenases/reductases (SDR) family.</text>
</comment>
<proteinExistence type="inferred from homology"/>
<evidence type="ECO:0000256" key="3">
    <source>
        <dbReference type="ARBA" id="ARBA00023027"/>
    </source>
</evidence>
<evidence type="ECO:0000256" key="1">
    <source>
        <dbReference type="ARBA" id="ARBA00006484"/>
    </source>
</evidence>
<dbReference type="InterPro" id="IPR036291">
    <property type="entry name" value="NAD(P)-bd_dom_sf"/>
</dbReference>
<evidence type="ECO:0000256" key="4">
    <source>
        <dbReference type="ARBA" id="ARBA00023098"/>
    </source>
</evidence>
<dbReference type="GO" id="GO:0016491">
    <property type="term" value="F:oxidoreductase activity"/>
    <property type="evidence" value="ECO:0007669"/>
    <property type="project" value="UniProtKB-KW"/>
</dbReference>
<keyword evidence="4" id="KW-0443">Lipid metabolism</keyword>
<dbReference type="NCBIfam" id="NF005559">
    <property type="entry name" value="PRK07231.1"/>
    <property type="match status" value="1"/>
</dbReference>
<dbReference type="PANTHER" id="PTHR43180:SF28">
    <property type="entry name" value="NAD(P)-BINDING ROSSMANN-FOLD SUPERFAMILY PROTEIN"/>
    <property type="match status" value="1"/>
</dbReference>
<dbReference type="HOGENOM" id="CLU_010194_1_0_7"/>
<keyword evidence="2" id="KW-0560">Oxidoreductase</keyword>
<gene>
    <name evidence="6" type="ORF">ETSY1_32775</name>
</gene>
<dbReference type="Proteomes" id="UP000019141">
    <property type="component" value="Unassembled WGS sequence"/>
</dbReference>
<dbReference type="Pfam" id="PF13561">
    <property type="entry name" value="adh_short_C2"/>
    <property type="match status" value="1"/>
</dbReference>
<dbReference type="PRINTS" id="PR00081">
    <property type="entry name" value="GDHRDH"/>
</dbReference>
<dbReference type="SUPFAM" id="SSF51735">
    <property type="entry name" value="NAD(P)-binding Rossmann-fold domains"/>
    <property type="match status" value="1"/>
</dbReference>
<dbReference type="FunFam" id="3.40.50.720:FF:000084">
    <property type="entry name" value="Short-chain dehydrogenase reductase"/>
    <property type="match status" value="1"/>
</dbReference>
<dbReference type="GO" id="GO:0008202">
    <property type="term" value="P:steroid metabolic process"/>
    <property type="evidence" value="ECO:0007669"/>
    <property type="project" value="UniProtKB-KW"/>
</dbReference>
<dbReference type="PATRIC" id="fig|1429438.4.peg.6212"/>
<dbReference type="AlphaFoldDB" id="W4LA04"/>